<evidence type="ECO:0000256" key="7">
    <source>
        <dbReference type="ARBA" id="ARBA00022679"/>
    </source>
</evidence>
<evidence type="ECO:0000313" key="22">
    <source>
        <dbReference type="Proteomes" id="UP001163823"/>
    </source>
</evidence>
<protein>
    <recommendedName>
        <fullName evidence="2">non-specific serine/threonine protein kinase</fullName>
        <ecNumber evidence="2">2.7.11.1</ecNumber>
    </recommendedName>
</protein>
<keyword evidence="17" id="KW-0325">Glycoprotein</keyword>
<dbReference type="SUPFAM" id="SSF56112">
    <property type="entry name" value="Protein kinase-like (PK-like)"/>
    <property type="match status" value="1"/>
</dbReference>
<keyword evidence="3" id="KW-1003">Cell membrane</keyword>
<evidence type="ECO:0000256" key="8">
    <source>
        <dbReference type="ARBA" id="ARBA00022692"/>
    </source>
</evidence>
<dbReference type="Proteomes" id="UP001163823">
    <property type="component" value="Chromosome 13"/>
</dbReference>
<evidence type="ECO:0000259" key="20">
    <source>
        <dbReference type="PROSITE" id="PS50011"/>
    </source>
</evidence>
<keyword evidence="5" id="KW-0597">Phosphoprotein</keyword>
<dbReference type="InterPro" id="IPR011009">
    <property type="entry name" value="Kinase-like_dom_sf"/>
</dbReference>
<dbReference type="InterPro" id="IPR000719">
    <property type="entry name" value="Prot_kinase_dom"/>
</dbReference>
<accession>A0AAD7P9Z4</accession>
<keyword evidence="10" id="KW-0677">Repeat</keyword>
<keyword evidence="7" id="KW-0808">Transferase</keyword>
<keyword evidence="9" id="KW-0732">Signal</keyword>
<reference evidence="21" key="1">
    <citation type="journal article" date="2023" name="Science">
        <title>Elucidation of the pathway for biosynthesis of saponin adjuvants from the soapbark tree.</title>
        <authorList>
            <person name="Reed J."/>
            <person name="Orme A."/>
            <person name="El-Demerdash A."/>
            <person name="Owen C."/>
            <person name="Martin L.B.B."/>
            <person name="Misra R.C."/>
            <person name="Kikuchi S."/>
            <person name="Rejzek M."/>
            <person name="Martin A.C."/>
            <person name="Harkess A."/>
            <person name="Leebens-Mack J."/>
            <person name="Louveau T."/>
            <person name="Stephenson M.J."/>
            <person name="Osbourn A."/>
        </authorList>
    </citation>
    <scope>NUCLEOTIDE SEQUENCE</scope>
    <source>
        <strain evidence="21">S10</strain>
    </source>
</reference>
<dbReference type="FunFam" id="1.10.510.10:FF:000358">
    <property type="entry name" value="Putative leucine-rich repeat receptor-like serine/threonine-protein kinase"/>
    <property type="match status" value="1"/>
</dbReference>
<dbReference type="Gene3D" id="1.10.510.10">
    <property type="entry name" value="Transferase(Phosphotransferase) domain 1"/>
    <property type="match status" value="1"/>
</dbReference>
<dbReference type="PANTHER" id="PTHR48055:SF57">
    <property type="entry name" value="PROTEIN KINASE DOMAIN-CONTAINING PROTEIN"/>
    <property type="match status" value="1"/>
</dbReference>
<gene>
    <name evidence="21" type="ORF">O6P43_031975</name>
</gene>
<name>A0AAD7P9Z4_QUISA</name>
<keyword evidence="15" id="KW-0472">Membrane</keyword>
<evidence type="ECO:0000256" key="2">
    <source>
        <dbReference type="ARBA" id="ARBA00012513"/>
    </source>
</evidence>
<comment type="catalytic activity">
    <reaction evidence="19">
        <text>L-seryl-[protein] + ATP = O-phospho-L-seryl-[protein] + ADP + H(+)</text>
        <dbReference type="Rhea" id="RHEA:17989"/>
        <dbReference type="Rhea" id="RHEA-COMP:9863"/>
        <dbReference type="Rhea" id="RHEA-COMP:11604"/>
        <dbReference type="ChEBI" id="CHEBI:15378"/>
        <dbReference type="ChEBI" id="CHEBI:29999"/>
        <dbReference type="ChEBI" id="CHEBI:30616"/>
        <dbReference type="ChEBI" id="CHEBI:83421"/>
        <dbReference type="ChEBI" id="CHEBI:456216"/>
        <dbReference type="EC" id="2.7.11.1"/>
    </reaction>
</comment>
<evidence type="ECO:0000256" key="6">
    <source>
        <dbReference type="ARBA" id="ARBA00022614"/>
    </source>
</evidence>
<comment type="caution">
    <text evidence="21">The sequence shown here is derived from an EMBL/GenBank/DDBJ whole genome shotgun (WGS) entry which is preliminary data.</text>
</comment>
<dbReference type="PROSITE" id="PS00108">
    <property type="entry name" value="PROTEIN_KINASE_ST"/>
    <property type="match status" value="1"/>
</dbReference>
<keyword evidence="6" id="KW-0433">Leucine-rich repeat</keyword>
<dbReference type="PROSITE" id="PS50011">
    <property type="entry name" value="PROTEIN_KINASE_DOM"/>
    <property type="match status" value="1"/>
</dbReference>
<dbReference type="EC" id="2.7.11.1" evidence="2"/>
<evidence type="ECO:0000256" key="15">
    <source>
        <dbReference type="ARBA" id="ARBA00023136"/>
    </source>
</evidence>
<keyword evidence="16" id="KW-0675">Receptor</keyword>
<evidence type="ECO:0000256" key="4">
    <source>
        <dbReference type="ARBA" id="ARBA00022527"/>
    </source>
</evidence>
<dbReference type="InterPro" id="IPR008271">
    <property type="entry name" value="Ser/Thr_kinase_AS"/>
</dbReference>
<evidence type="ECO:0000313" key="21">
    <source>
        <dbReference type="EMBL" id="KAJ7947129.1"/>
    </source>
</evidence>
<evidence type="ECO:0000256" key="5">
    <source>
        <dbReference type="ARBA" id="ARBA00022553"/>
    </source>
</evidence>
<keyword evidence="22" id="KW-1185">Reference proteome</keyword>
<evidence type="ECO:0000256" key="19">
    <source>
        <dbReference type="ARBA" id="ARBA00048679"/>
    </source>
</evidence>
<evidence type="ECO:0000256" key="12">
    <source>
        <dbReference type="ARBA" id="ARBA00022777"/>
    </source>
</evidence>
<evidence type="ECO:0000256" key="18">
    <source>
        <dbReference type="ARBA" id="ARBA00047899"/>
    </source>
</evidence>
<dbReference type="GO" id="GO:0005524">
    <property type="term" value="F:ATP binding"/>
    <property type="evidence" value="ECO:0007669"/>
    <property type="project" value="UniProtKB-KW"/>
</dbReference>
<evidence type="ECO:0000256" key="11">
    <source>
        <dbReference type="ARBA" id="ARBA00022741"/>
    </source>
</evidence>
<dbReference type="InterPro" id="IPR051564">
    <property type="entry name" value="LRR_receptor-like_kinase"/>
</dbReference>
<evidence type="ECO:0000256" key="3">
    <source>
        <dbReference type="ARBA" id="ARBA00022475"/>
    </source>
</evidence>
<evidence type="ECO:0000256" key="17">
    <source>
        <dbReference type="ARBA" id="ARBA00023180"/>
    </source>
</evidence>
<evidence type="ECO:0000256" key="1">
    <source>
        <dbReference type="ARBA" id="ARBA00004162"/>
    </source>
</evidence>
<keyword evidence="12 21" id="KW-0418">Kinase</keyword>
<keyword evidence="8" id="KW-0812">Transmembrane</keyword>
<dbReference type="GO" id="GO:0004674">
    <property type="term" value="F:protein serine/threonine kinase activity"/>
    <property type="evidence" value="ECO:0007669"/>
    <property type="project" value="UniProtKB-KW"/>
</dbReference>
<organism evidence="21 22">
    <name type="scientific">Quillaja saponaria</name>
    <name type="common">Soap bark tree</name>
    <dbReference type="NCBI Taxonomy" id="32244"/>
    <lineage>
        <taxon>Eukaryota</taxon>
        <taxon>Viridiplantae</taxon>
        <taxon>Streptophyta</taxon>
        <taxon>Embryophyta</taxon>
        <taxon>Tracheophyta</taxon>
        <taxon>Spermatophyta</taxon>
        <taxon>Magnoliopsida</taxon>
        <taxon>eudicotyledons</taxon>
        <taxon>Gunneridae</taxon>
        <taxon>Pentapetalae</taxon>
        <taxon>rosids</taxon>
        <taxon>fabids</taxon>
        <taxon>Fabales</taxon>
        <taxon>Quillajaceae</taxon>
        <taxon>Quillaja</taxon>
    </lineage>
</organism>
<dbReference type="PANTHER" id="PTHR48055">
    <property type="entry name" value="LEUCINE-RICH REPEAT RECEPTOR PROTEIN KINASE EMS1"/>
    <property type="match status" value="1"/>
</dbReference>
<evidence type="ECO:0000256" key="9">
    <source>
        <dbReference type="ARBA" id="ARBA00022729"/>
    </source>
</evidence>
<dbReference type="Pfam" id="PF00069">
    <property type="entry name" value="Pkinase"/>
    <property type="match status" value="1"/>
</dbReference>
<feature type="domain" description="Protein kinase" evidence="20">
    <location>
        <begin position="1"/>
        <end position="180"/>
    </location>
</feature>
<evidence type="ECO:0000256" key="10">
    <source>
        <dbReference type="ARBA" id="ARBA00022737"/>
    </source>
</evidence>
<dbReference type="EMBL" id="JARAOO010000013">
    <property type="protein sequence ID" value="KAJ7947129.1"/>
    <property type="molecule type" value="Genomic_DNA"/>
</dbReference>
<dbReference type="AlphaFoldDB" id="A0AAD7P9Z4"/>
<keyword evidence="14" id="KW-1133">Transmembrane helix</keyword>
<proteinExistence type="predicted"/>
<keyword evidence="4" id="KW-0723">Serine/threonine-protein kinase</keyword>
<comment type="subcellular location">
    <subcellularLocation>
        <location evidence="1">Cell membrane</location>
        <topology evidence="1">Single-pass membrane protein</topology>
    </subcellularLocation>
</comment>
<keyword evidence="13" id="KW-0067">ATP-binding</keyword>
<dbReference type="GO" id="GO:0005886">
    <property type="term" value="C:plasma membrane"/>
    <property type="evidence" value="ECO:0007669"/>
    <property type="project" value="UniProtKB-SubCell"/>
</dbReference>
<evidence type="ECO:0000256" key="16">
    <source>
        <dbReference type="ARBA" id="ARBA00023170"/>
    </source>
</evidence>
<keyword evidence="11" id="KW-0547">Nucleotide-binding</keyword>
<sequence length="186" mass="20711">MIDVAAALDYLHHGNPTPIVHCDLKPSNVLLDDDKIAHVTDFRMAKLYGVGDSMTKTITLATIGYMAPKYGSDATTSRRGDVYSYGILLLETFTRKRPSDEMFQGELSLKNWVKESCPLSITHVVDTNLLSEEEENHDIEKDCLLSIIKLAMDCSADSPEERPDIKDVLVVLNKNKTKLLNVARSA</sequence>
<comment type="catalytic activity">
    <reaction evidence="18">
        <text>L-threonyl-[protein] + ATP = O-phospho-L-threonyl-[protein] + ADP + H(+)</text>
        <dbReference type="Rhea" id="RHEA:46608"/>
        <dbReference type="Rhea" id="RHEA-COMP:11060"/>
        <dbReference type="Rhea" id="RHEA-COMP:11605"/>
        <dbReference type="ChEBI" id="CHEBI:15378"/>
        <dbReference type="ChEBI" id="CHEBI:30013"/>
        <dbReference type="ChEBI" id="CHEBI:30616"/>
        <dbReference type="ChEBI" id="CHEBI:61977"/>
        <dbReference type="ChEBI" id="CHEBI:456216"/>
        <dbReference type="EC" id="2.7.11.1"/>
    </reaction>
</comment>
<evidence type="ECO:0000256" key="13">
    <source>
        <dbReference type="ARBA" id="ARBA00022840"/>
    </source>
</evidence>
<evidence type="ECO:0000256" key="14">
    <source>
        <dbReference type="ARBA" id="ARBA00022989"/>
    </source>
</evidence>
<dbReference type="KEGG" id="qsa:O6P43_031975"/>